<dbReference type="InterPro" id="IPR025261">
    <property type="entry name" value="Atos-like_cons_dom"/>
</dbReference>
<dbReference type="InterPro" id="IPR033473">
    <property type="entry name" value="Atos-like_C"/>
</dbReference>
<dbReference type="PANTHER" id="PTHR13199:SF11">
    <property type="entry name" value="PROTEIN ATOSSA"/>
    <property type="match status" value="1"/>
</dbReference>
<dbReference type="Pfam" id="PF13915">
    <property type="entry name" value="DUF4210"/>
    <property type="match status" value="1"/>
</dbReference>
<feature type="transmembrane region" description="Helical" evidence="3">
    <location>
        <begin position="1039"/>
        <end position="1059"/>
    </location>
</feature>
<organism evidence="5 6">
    <name type="scientific">Acanthosepion pharaonis</name>
    <name type="common">Pharaoh cuttlefish</name>
    <name type="synonym">Sepia pharaonis</name>
    <dbReference type="NCBI Taxonomy" id="158019"/>
    <lineage>
        <taxon>Eukaryota</taxon>
        <taxon>Metazoa</taxon>
        <taxon>Spiralia</taxon>
        <taxon>Lophotrochozoa</taxon>
        <taxon>Mollusca</taxon>
        <taxon>Cephalopoda</taxon>
        <taxon>Coleoidea</taxon>
        <taxon>Decapodiformes</taxon>
        <taxon>Sepiida</taxon>
        <taxon>Sepiina</taxon>
        <taxon>Sepiidae</taxon>
        <taxon>Acanthosepion</taxon>
    </lineage>
</organism>
<feature type="region of interest" description="Disordered" evidence="2">
    <location>
        <begin position="592"/>
        <end position="611"/>
    </location>
</feature>
<name>A0A812DDG5_ACAPH</name>
<comment type="similarity">
    <text evidence="1">Belongs to the ATOS family.</text>
</comment>
<dbReference type="Pfam" id="PF13889">
    <property type="entry name" value="Chromosome_seg"/>
    <property type="match status" value="1"/>
</dbReference>
<evidence type="ECO:0000256" key="2">
    <source>
        <dbReference type="SAM" id="MobiDB-lite"/>
    </source>
</evidence>
<dbReference type="PANTHER" id="PTHR13199">
    <property type="entry name" value="GH03947P"/>
    <property type="match status" value="1"/>
</dbReference>
<feature type="domain" description="Atos-like conserved" evidence="4">
    <location>
        <begin position="738"/>
        <end position="796"/>
    </location>
</feature>
<keyword evidence="3" id="KW-1133">Transmembrane helix</keyword>
<sequence>MCIELLLFPKCRHNQHHSEVTFLDSNAEYTGEEFLLERWDVHMFPKRWAEKSEDFVTGRFLIQAMRSYLFFSQLSSWLNSTGGVLPLKIAYRLYAPGESTSHIFQGESYVHHFPAADLPHSTVKVCVSALQRLKAIPILLCQKPKDLLVHRKPVKFTDQKLKGKHSTRHYVKNKKSATICDSVNKSDTLNSNQGTTTTEKVLAHSKSKGGTIIAKAQQSKFQPFCDAQPQAVLQSKTSSLLPPPSSTSVHSVLDDQDYSDSLASKFAKLDLKSNPHNSYTSASRQIFSEKPLVFHVKADSTCAYNNQNVENKMKLLHSPKVLLTNCNSDTQAYYSKQRHNPSDEKRTKDSDWYTTLLGQPSLHELSKPLTSDQIEAYLASLPAWGNSLPKVKRTCLENIPVTKCKFQIGDVNSETEDEEAVTKTPEKISSLPAPKYKSANLTDSNSQILSLKEKVQAKEKSRNDLEKACRDKDLSPTKQSSAVWLDFSSDGPAHASNTEESSADQLISNGNVTDNSFSTLNTLSSDCFSPDCKNRNVAHLNGVDLGQRPSPPSSPVAVSSPAQHLSPYNKNVDSLYLNGVEVNGNAVKCEGEEKEVTETDNNVSSEESPQKMPLNQIKRSLYASVLRKDFAQAVEKKCSKRDVPSMEDITNFHKHLNKSTSMLFNASTGLPTQSSPAPVKKKSGRFDYDSSLTSTKAIKNALSCSKLVTKTSSCDDIDNKENSEKTFSTSAPASTNCLLGNFEESILNGRIEPSGVVEGFTAEIGASGTFCPKHISLPVTSYFFSLSDDNAPSPYLGHINLETYSKKGYHIPKVGTVQVTLFNPNKTVVKMFVVMYDLQDMPSNAQTFMRQRTMYMPADAESQEPSYLRYLIHLRISSSRSGKLYLHTDIRLIFARDKFEYDARVANYELRSFTEGPKNPKFSPKRRQHGVFKLNFVNLSFPISPSSPLSFSTSHSLSPSLPPLSFSPSIFPHSFSPSIFPLSFSPSLSLTLFHFPSLILVHSPSLILVHSPSLILVHSPSLILVHSPSLILVHSASLFLVHSASLFLIHSFLFTLFLLHSPLFSYM</sequence>
<dbReference type="InterPro" id="IPR051506">
    <property type="entry name" value="ATOS_Transcription_Regulators"/>
</dbReference>
<gene>
    <name evidence="5" type="ORF">SPHA_53267</name>
</gene>
<accession>A0A812DDG5</accession>
<reference evidence="5" key="1">
    <citation type="submission" date="2021-01" db="EMBL/GenBank/DDBJ databases">
        <authorList>
            <person name="Li R."/>
            <person name="Bekaert M."/>
        </authorList>
    </citation>
    <scope>NUCLEOTIDE SEQUENCE</scope>
    <source>
        <strain evidence="5">Farmed</strain>
    </source>
</reference>
<dbReference type="EMBL" id="CAHIKZ030003380">
    <property type="protein sequence ID" value="CAE1299544.1"/>
    <property type="molecule type" value="Genomic_DNA"/>
</dbReference>
<dbReference type="SMART" id="SM01177">
    <property type="entry name" value="DUF4210"/>
    <property type="match status" value="1"/>
</dbReference>
<evidence type="ECO:0000313" key="6">
    <source>
        <dbReference type="Proteomes" id="UP000597762"/>
    </source>
</evidence>
<evidence type="ECO:0000313" key="5">
    <source>
        <dbReference type="EMBL" id="CAE1299544.1"/>
    </source>
</evidence>
<dbReference type="AlphaFoldDB" id="A0A812DDG5"/>
<dbReference type="OrthoDB" id="8625101at2759"/>
<feature type="region of interest" description="Disordered" evidence="2">
    <location>
        <begin position="543"/>
        <end position="564"/>
    </location>
</feature>
<evidence type="ECO:0000259" key="4">
    <source>
        <dbReference type="SMART" id="SM01177"/>
    </source>
</evidence>
<feature type="region of interest" description="Disordered" evidence="2">
    <location>
        <begin position="412"/>
        <end position="439"/>
    </location>
</feature>
<evidence type="ECO:0000256" key="1">
    <source>
        <dbReference type="ARBA" id="ARBA00034497"/>
    </source>
</evidence>
<evidence type="ECO:0000256" key="3">
    <source>
        <dbReference type="SAM" id="Phobius"/>
    </source>
</evidence>
<keyword evidence="3" id="KW-0472">Membrane</keyword>
<keyword evidence="3" id="KW-0812">Transmembrane</keyword>
<protein>
    <submittedName>
        <fullName evidence="5">Protein FAM214A,Protein FAM214B</fullName>
    </submittedName>
</protein>
<keyword evidence="6" id="KW-1185">Reference proteome</keyword>
<comment type="caution">
    <text evidence="5">The sequence shown here is derived from an EMBL/GenBank/DDBJ whole genome shotgun (WGS) entry which is preliminary data.</text>
</comment>
<proteinExistence type="inferred from homology"/>
<dbReference type="Proteomes" id="UP000597762">
    <property type="component" value="Unassembled WGS sequence"/>
</dbReference>